<dbReference type="SUPFAM" id="SSF53822">
    <property type="entry name" value="Periplasmic binding protein-like I"/>
    <property type="match status" value="1"/>
</dbReference>
<evidence type="ECO:0000256" key="6">
    <source>
        <dbReference type="ARBA" id="ARBA00023288"/>
    </source>
</evidence>
<dbReference type="Proteomes" id="UP000595792">
    <property type="component" value="Chromosome"/>
</dbReference>
<feature type="compositionally biased region" description="Acidic residues" evidence="7">
    <location>
        <begin position="50"/>
        <end position="60"/>
    </location>
</feature>
<sequence>MKKSKKLLALLLCLAMVFGLAACGNSNKPADSQTPAPDTNTETPAPETETPGETEADPDAIEDSMTSADSKYQVAFVTDVGQLKDKSFNQGTFDGVKLYAAANGLSYKYYQPANGSEATDDDRYDAMKAAVEGGADVVVCAGYLQEAALKKAAIEYPDTPFVFIDGYPLTDDAGNTLSNVAGIAFKEEQAGYLAGYAAVKDGFTKLGFSGGGGGTNPACCRFGYGYVQGANHAAEELGITVDMNYSWQYGSTFSASTDLQTMINGWYVNGTEIVFACGGSMFQSIVAAASANDGYVIGVDVDQSGESEYVVTSAMKGLADAVQWAVAKVYDGTFDTIGGQQTSLGVADNAVELPTGADSWRFETFTVEEYESLYQQMVDGTLVVDDDYTVMDNAETATNWSNVNVNII</sequence>
<comment type="similarity">
    <text evidence="2">Belongs to the BMP lipoprotein family.</text>
</comment>
<evidence type="ECO:0000256" key="7">
    <source>
        <dbReference type="SAM" id="MobiDB-lite"/>
    </source>
</evidence>
<feature type="region of interest" description="Disordered" evidence="7">
    <location>
        <begin position="27"/>
        <end position="60"/>
    </location>
</feature>
<dbReference type="Gene3D" id="3.40.50.2300">
    <property type="match status" value="2"/>
</dbReference>
<dbReference type="EMBL" id="CP065315">
    <property type="protein sequence ID" value="QQR06590.1"/>
    <property type="molecule type" value="Genomic_DNA"/>
</dbReference>
<feature type="signal peptide" evidence="8">
    <location>
        <begin position="1"/>
        <end position="21"/>
    </location>
</feature>
<protein>
    <submittedName>
        <fullName evidence="10">BMP family ABC transporter substrate-binding protein</fullName>
    </submittedName>
</protein>
<keyword evidence="3" id="KW-1003">Cell membrane</keyword>
<evidence type="ECO:0000313" key="11">
    <source>
        <dbReference type="Proteomes" id="UP000595792"/>
    </source>
</evidence>
<dbReference type="Pfam" id="PF02608">
    <property type="entry name" value="Bmp"/>
    <property type="match status" value="1"/>
</dbReference>
<dbReference type="CDD" id="cd06354">
    <property type="entry name" value="PBP1_PrnA-like"/>
    <property type="match status" value="1"/>
</dbReference>
<dbReference type="PANTHER" id="PTHR34296">
    <property type="entry name" value="TRANSCRIPTIONAL ACTIVATOR PROTEIN MED"/>
    <property type="match status" value="1"/>
</dbReference>
<evidence type="ECO:0000256" key="3">
    <source>
        <dbReference type="ARBA" id="ARBA00022475"/>
    </source>
</evidence>
<dbReference type="PROSITE" id="PS51257">
    <property type="entry name" value="PROKAR_LIPOPROTEIN"/>
    <property type="match status" value="1"/>
</dbReference>
<gene>
    <name evidence="10" type="ORF">I5Q84_03580</name>
</gene>
<name>A0AAX1KKU9_FLAPL</name>
<keyword evidence="4 8" id="KW-0732">Signal</keyword>
<dbReference type="InterPro" id="IPR028082">
    <property type="entry name" value="Peripla_BP_I"/>
</dbReference>
<evidence type="ECO:0000256" key="2">
    <source>
        <dbReference type="ARBA" id="ARBA00008610"/>
    </source>
</evidence>
<comment type="subcellular location">
    <subcellularLocation>
        <location evidence="1">Cell membrane</location>
        <topology evidence="1">Lipid-anchor</topology>
    </subcellularLocation>
</comment>
<dbReference type="AlphaFoldDB" id="A0AAX1KKU9"/>
<dbReference type="InterPro" id="IPR050957">
    <property type="entry name" value="BMP_lipoprotein"/>
</dbReference>
<proteinExistence type="inferred from homology"/>
<evidence type="ECO:0000259" key="9">
    <source>
        <dbReference type="Pfam" id="PF02608"/>
    </source>
</evidence>
<dbReference type="GO" id="GO:0005886">
    <property type="term" value="C:plasma membrane"/>
    <property type="evidence" value="ECO:0007669"/>
    <property type="project" value="UniProtKB-SubCell"/>
</dbReference>
<dbReference type="InterPro" id="IPR003760">
    <property type="entry name" value="PnrA-like"/>
</dbReference>
<evidence type="ECO:0000256" key="8">
    <source>
        <dbReference type="SAM" id="SignalP"/>
    </source>
</evidence>
<dbReference type="PANTHER" id="PTHR34296:SF2">
    <property type="entry name" value="ABC TRANSPORTER GUANOSINE-BINDING PROTEIN NUPN"/>
    <property type="match status" value="1"/>
</dbReference>
<keyword evidence="6" id="KW-0449">Lipoprotein</keyword>
<feature type="chain" id="PRO_5043892193" evidence="8">
    <location>
        <begin position="22"/>
        <end position="408"/>
    </location>
</feature>
<evidence type="ECO:0000256" key="5">
    <source>
        <dbReference type="ARBA" id="ARBA00023136"/>
    </source>
</evidence>
<evidence type="ECO:0000256" key="1">
    <source>
        <dbReference type="ARBA" id="ARBA00004193"/>
    </source>
</evidence>
<feature type="domain" description="ABC transporter substrate-binding protein PnrA-like" evidence="9">
    <location>
        <begin position="73"/>
        <end position="365"/>
    </location>
</feature>
<accession>A0AAX1KKU9</accession>
<organism evidence="10 11">
    <name type="scientific">Flavonifractor plautii</name>
    <name type="common">Fusobacterium plautii</name>
    <dbReference type="NCBI Taxonomy" id="292800"/>
    <lineage>
        <taxon>Bacteria</taxon>
        <taxon>Bacillati</taxon>
        <taxon>Bacillota</taxon>
        <taxon>Clostridia</taxon>
        <taxon>Eubacteriales</taxon>
        <taxon>Oscillospiraceae</taxon>
        <taxon>Flavonifractor</taxon>
    </lineage>
</organism>
<reference evidence="10 11" key="1">
    <citation type="submission" date="2020-11" db="EMBL/GenBank/DDBJ databases">
        <title>Closed and high quality bacterial genomes of the OMM12 community.</title>
        <authorList>
            <person name="Marbouty M."/>
            <person name="Lamy-Besnier Q."/>
            <person name="Debarbieux L."/>
            <person name="Koszul R."/>
        </authorList>
    </citation>
    <scope>NUCLEOTIDE SEQUENCE [LARGE SCALE GENOMIC DNA]</scope>
    <source>
        <strain evidence="10 11">YL31</strain>
    </source>
</reference>
<dbReference type="RefSeq" id="WP_065534364.1">
    <property type="nucleotide sequence ID" value="NZ_CP015406.2"/>
</dbReference>
<feature type="compositionally biased region" description="Low complexity" evidence="7">
    <location>
        <begin position="34"/>
        <end position="49"/>
    </location>
</feature>
<dbReference type="KEGG" id="fpla:A4U99_05940"/>
<evidence type="ECO:0000256" key="4">
    <source>
        <dbReference type="ARBA" id="ARBA00022729"/>
    </source>
</evidence>
<keyword evidence="5" id="KW-0472">Membrane</keyword>
<evidence type="ECO:0000313" key="10">
    <source>
        <dbReference type="EMBL" id="QQR06590.1"/>
    </source>
</evidence>